<protein>
    <submittedName>
        <fullName evidence="2">Uncharacterized protein</fullName>
    </submittedName>
</protein>
<accession>E6PKP4</accession>
<comment type="caution">
    <text evidence="2">The sequence shown here is derived from an EMBL/GenBank/DDBJ whole genome shotgun (WGS) entry which is preliminary data.</text>
</comment>
<feature type="region of interest" description="Disordered" evidence="1">
    <location>
        <begin position="1"/>
        <end position="45"/>
    </location>
</feature>
<organism evidence="2">
    <name type="scientific">mine drainage metagenome</name>
    <dbReference type="NCBI Taxonomy" id="410659"/>
    <lineage>
        <taxon>unclassified sequences</taxon>
        <taxon>metagenomes</taxon>
        <taxon>ecological metagenomes</taxon>
    </lineage>
</organism>
<dbReference type="AlphaFoldDB" id="E6PKP4"/>
<evidence type="ECO:0000256" key="1">
    <source>
        <dbReference type="SAM" id="MobiDB-lite"/>
    </source>
</evidence>
<sequence length="45" mass="4651">MHWDDAMGTGGDNMRGGSCAHEGKRLGLDGKTTGCQKTPASTTGR</sequence>
<feature type="compositionally biased region" description="Polar residues" evidence="1">
    <location>
        <begin position="33"/>
        <end position="45"/>
    </location>
</feature>
<proteinExistence type="predicted"/>
<evidence type="ECO:0000313" key="3">
    <source>
        <dbReference type="EMBL" id="CBH98032.1"/>
    </source>
</evidence>
<dbReference type="EMBL" id="CABM01000005">
    <property type="protein sequence ID" value="CBH95495.1"/>
    <property type="molecule type" value="Genomic_DNA"/>
</dbReference>
<name>E6PKP4_9ZZZZ</name>
<reference evidence="2" key="1">
    <citation type="submission" date="2009-10" db="EMBL/GenBank/DDBJ databases">
        <title>Diversity of trophic interactions inside an arsenic-rich microbial ecosystem.</title>
        <authorList>
            <person name="Bertin P.N."/>
            <person name="Heinrich-Salmeron A."/>
            <person name="Pelletier E."/>
            <person name="Goulhen-Chollet F."/>
            <person name="Arsene-Ploetze F."/>
            <person name="Gallien S."/>
            <person name="Calteau A."/>
            <person name="Vallenet D."/>
            <person name="Casiot C."/>
            <person name="Chane-Woon-Ming B."/>
            <person name="Giloteaux L."/>
            <person name="Barakat M."/>
            <person name="Bonnefoy V."/>
            <person name="Bruneel O."/>
            <person name="Chandler M."/>
            <person name="Cleiss J."/>
            <person name="Duran R."/>
            <person name="Elbaz-Poulichet F."/>
            <person name="Fonknechten N."/>
            <person name="Lauga B."/>
            <person name="Mornico D."/>
            <person name="Ortet P."/>
            <person name="Schaeffer C."/>
            <person name="Siguier P."/>
            <person name="Alexander Thil Smith A."/>
            <person name="Van Dorsselaer A."/>
            <person name="Weissenbach J."/>
            <person name="Medigue C."/>
            <person name="Le Paslier D."/>
        </authorList>
    </citation>
    <scope>NUCLEOTIDE SEQUENCE</scope>
</reference>
<gene>
    <name evidence="2" type="ORF">CARN2_0895</name>
    <name evidence="3" type="ORF">CARN2_3508</name>
</gene>
<dbReference type="EMBL" id="CABM01000048">
    <property type="protein sequence ID" value="CBH98032.1"/>
    <property type="molecule type" value="Genomic_DNA"/>
</dbReference>
<evidence type="ECO:0000313" key="2">
    <source>
        <dbReference type="EMBL" id="CBH95495.1"/>
    </source>
</evidence>